<name>A0AB40D946_DIOCR</name>
<keyword evidence="7" id="KW-1185">Reference proteome</keyword>
<feature type="domain" description="SWIM-type" evidence="6">
    <location>
        <begin position="242"/>
        <end position="282"/>
    </location>
</feature>
<protein>
    <submittedName>
        <fullName evidence="8">Uncharacterized protein LOC120284150</fullName>
    </submittedName>
</protein>
<dbReference type="GeneID" id="120284150"/>
<evidence type="ECO:0000256" key="4">
    <source>
        <dbReference type="PROSITE-ProRule" id="PRU00325"/>
    </source>
</evidence>
<dbReference type="InterPro" id="IPR007527">
    <property type="entry name" value="Znf_SWIM"/>
</dbReference>
<dbReference type="Pfam" id="PF04434">
    <property type="entry name" value="SWIM"/>
    <property type="match status" value="1"/>
</dbReference>
<dbReference type="PROSITE" id="PS50966">
    <property type="entry name" value="ZF_SWIM"/>
    <property type="match status" value="1"/>
</dbReference>
<evidence type="ECO:0000256" key="1">
    <source>
        <dbReference type="ARBA" id="ARBA00022723"/>
    </source>
</evidence>
<proteinExistence type="predicted"/>
<evidence type="ECO:0000313" key="8">
    <source>
        <dbReference type="RefSeq" id="XP_039146879.1"/>
    </source>
</evidence>
<feature type="transmembrane region" description="Helical" evidence="5">
    <location>
        <begin position="388"/>
        <end position="408"/>
    </location>
</feature>
<keyword evidence="2 4" id="KW-0863">Zinc-finger</keyword>
<dbReference type="PANTHER" id="PTHR31973">
    <property type="entry name" value="POLYPROTEIN, PUTATIVE-RELATED"/>
    <property type="match status" value="1"/>
</dbReference>
<dbReference type="GO" id="GO:0008270">
    <property type="term" value="F:zinc ion binding"/>
    <property type="evidence" value="ECO:0007669"/>
    <property type="project" value="UniProtKB-KW"/>
</dbReference>
<sequence>MVTDKVSATNPGSVVTIENDGERFKHAFFSFGACLLGFKHGCRPLLFIDGTHLLAKYGGILLGATAKDGNEGLFHVAFAIVDNENDENWTWFLTTLREALYGKDTYDKIIAFISDRSKGLVNAIARVFLSSPHGYCLQHLEANFMKTNSGLGKAFANAMLGSNRQNCECDGARCIRMWQSPSTPGLKRHDIYQFKLMNMLAERREQCNNWGTHLCPEIRKKVEQIVDESHFLRVGRSTDDTYEVIDNNNNAVGLQSRSGSCRRWEVHGLPCKHACVAIMQIDTNIHSYVADYFTVEWYHRAYANPISPVPDSDKPSDENRQLRLRPLISMKQSGRLRRERIGSQAFDVRELHCSQCREIEGGLLTLTVLVLLSGWLLTFYFLGSLDVLLPSHILLTIGGVIFHTSAWYNFPLHRIEKYTGDISEPKDLDV</sequence>
<dbReference type="AlphaFoldDB" id="A0AB40D946"/>
<keyword evidence="3" id="KW-0862">Zinc</keyword>
<keyword evidence="5" id="KW-1133">Transmembrane helix</keyword>
<evidence type="ECO:0000256" key="2">
    <source>
        <dbReference type="ARBA" id="ARBA00022771"/>
    </source>
</evidence>
<evidence type="ECO:0000256" key="5">
    <source>
        <dbReference type="SAM" id="Phobius"/>
    </source>
</evidence>
<evidence type="ECO:0000313" key="7">
    <source>
        <dbReference type="Proteomes" id="UP001515500"/>
    </source>
</evidence>
<dbReference type="RefSeq" id="XP_039146879.1">
    <property type="nucleotide sequence ID" value="XM_039290945.1"/>
</dbReference>
<organism evidence="7 8">
    <name type="scientific">Dioscorea cayennensis subsp. rotundata</name>
    <name type="common">White Guinea yam</name>
    <name type="synonym">Dioscorea rotundata</name>
    <dbReference type="NCBI Taxonomy" id="55577"/>
    <lineage>
        <taxon>Eukaryota</taxon>
        <taxon>Viridiplantae</taxon>
        <taxon>Streptophyta</taxon>
        <taxon>Embryophyta</taxon>
        <taxon>Tracheophyta</taxon>
        <taxon>Spermatophyta</taxon>
        <taxon>Magnoliopsida</taxon>
        <taxon>Liliopsida</taxon>
        <taxon>Dioscoreales</taxon>
        <taxon>Dioscoreaceae</taxon>
        <taxon>Dioscorea</taxon>
    </lineage>
</organism>
<keyword evidence="5" id="KW-0472">Membrane</keyword>
<keyword evidence="1" id="KW-0479">Metal-binding</keyword>
<gene>
    <name evidence="8" type="primary">LOC120284150</name>
</gene>
<dbReference type="Proteomes" id="UP001515500">
    <property type="component" value="Chromosome 19"/>
</dbReference>
<feature type="transmembrane region" description="Helical" evidence="5">
    <location>
        <begin position="363"/>
        <end position="382"/>
    </location>
</feature>
<reference evidence="8" key="1">
    <citation type="submission" date="2025-08" db="UniProtKB">
        <authorList>
            <consortium name="RefSeq"/>
        </authorList>
    </citation>
    <scope>IDENTIFICATION</scope>
</reference>
<dbReference type="SMART" id="SM00575">
    <property type="entry name" value="ZnF_PMZ"/>
    <property type="match status" value="1"/>
</dbReference>
<dbReference type="InterPro" id="IPR006564">
    <property type="entry name" value="Znf_PMZ"/>
</dbReference>
<accession>A0AB40D946</accession>
<keyword evidence="5" id="KW-0812">Transmembrane</keyword>
<evidence type="ECO:0000256" key="3">
    <source>
        <dbReference type="ARBA" id="ARBA00022833"/>
    </source>
</evidence>
<dbReference type="Pfam" id="PF10551">
    <property type="entry name" value="MULE"/>
    <property type="match status" value="1"/>
</dbReference>
<evidence type="ECO:0000259" key="6">
    <source>
        <dbReference type="PROSITE" id="PS50966"/>
    </source>
</evidence>
<dbReference type="InterPro" id="IPR018289">
    <property type="entry name" value="MULE_transposase_dom"/>
</dbReference>
<dbReference type="PANTHER" id="PTHR31973:SF187">
    <property type="entry name" value="MUTATOR TRANSPOSASE MUDRA PROTEIN"/>
    <property type="match status" value="1"/>
</dbReference>